<organism evidence="2 3">
    <name type="scientific">Candidatus Scatousia excrementigallinarum</name>
    <dbReference type="NCBI Taxonomy" id="2840935"/>
    <lineage>
        <taxon>Bacteria</taxon>
        <taxon>Candidatus Scatousia</taxon>
    </lineage>
</organism>
<dbReference type="InterPro" id="IPR025874">
    <property type="entry name" value="DZR"/>
</dbReference>
<evidence type="ECO:0000313" key="3">
    <source>
        <dbReference type="Proteomes" id="UP000823928"/>
    </source>
</evidence>
<name>A0A9D1JP15_9BACT</name>
<feature type="non-terminal residue" evidence="2">
    <location>
        <position position="226"/>
    </location>
</feature>
<dbReference type="AlphaFoldDB" id="A0A9D1JP15"/>
<proteinExistence type="predicted"/>
<evidence type="ECO:0000313" key="2">
    <source>
        <dbReference type="EMBL" id="HIS36785.1"/>
    </source>
</evidence>
<comment type="caution">
    <text evidence="2">The sequence shown here is derived from an EMBL/GenBank/DDBJ whole genome shotgun (WGS) entry which is preliminary data.</text>
</comment>
<sequence>MECPKCGLEIDDKTIVCPNCKKVLKVVCPVCKTINKGNTCKKCGYVIIGKCNKCGKINLTGDKKCKKCGFSTEQSVILNESNTDNFTALTIEFPNMSEMKVLLGSAKLLNKFKANLDKIIADIAKEAGVRRQLIGNTYMIRFYKDYTFNSTANTAMNTAIQILTEITKMNYRLTNKKNASVRCNMFLMKRTVQDDPYDINSGFNISMVNQSTDERSKLMNSFQVIV</sequence>
<reference evidence="2" key="2">
    <citation type="journal article" date="2021" name="PeerJ">
        <title>Extensive microbial diversity within the chicken gut microbiome revealed by metagenomics and culture.</title>
        <authorList>
            <person name="Gilroy R."/>
            <person name="Ravi A."/>
            <person name="Getino M."/>
            <person name="Pursley I."/>
            <person name="Horton D.L."/>
            <person name="Alikhan N.F."/>
            <person name="Baker D."/>
            <person name="Gharbi K."/>
            <person name="Hall N."/>
            <person name="Watson M."/>
            <person name="Adriaenssens E.M."/>
            <person name="Foster-Nyarko E."/>
            <person name="Jarju S."/>
            <person name="Secka A."/>
            <person name="Antonio M."/>
            <person name="Oren A."/>
            <person name="Chaudhuri R.R."/>
            <person name="La Ragione R."/>
            <person name="Hildebrand F."/>
            <person name="Pallen M.J."/>
        </authorList>
    </citation>
    <scope>NUCLEOTIDE SEQUENCE</scope>
    <source>
        <strain evidence="2">6276</strain>
    </source>
</reference>
<dbReference type="EMBL" id="DVIU01000183">
    <property type="protein sequence ID" value="HIS36785.1"/>
    <property type="molecule type" value="Genomic_DNA"/>
</dbReference>
<dbReference type="Pfam" id="PF12773">
    <property type="entry name" value="DZR"/>
    <property type="match status" value="1"/>
</dbReference>
<reference evidence="2" key="1">
    <citation type="submission" date="2020-10" db="EMBL/GenBank/DDBJ databases">
        <authorList>
            <person name="Gilroy R."/>
        </authorList>
    </citation>
    <scope>NUCLEOTIDE SEQUENCE</scope>
    <source>
        <strain evidence="2">6276</strain>
    </source>
</reference>
<protein>
    <submittedName>
        <fullName evidence="2">Zinc ribbon domain-containing protein</fullName>
    </submittedName>
</protein>
<feature type="domain" description="DZANK-type" evidence="1">
    <location>
        <begin position="3"/>
        <end position="44"/>
    </location>
</feature>
<accession>A0A9D1JP15</accession>
<dbReference type="Proteomes" id="UP000823928">
    <property type="component" value="Unassembled WGS sequence"/>
</dbReference>
<gene>
    <name evidence="2" type="ORF">IAC10_09190</name>
</gene>
<evidence type="ECO:0000259" key="1">
    <source>
        <dbReference type="Pfam" id="PF12773"/>
    </source>
</evidence>